<dbReference type="AlphaFoldDB" id="A0AAP0CUC5"/>
<dbReference type="GO" id="GO:0016787">
    <property type="term" value="F:hydrolase activity"/>
    <property type="evidence" value="ECO:0007669"/>
    <property type="project" value="InterPro"/>
</dbReference>
<accession>A0AAP0CUC5</accession>
<protein>
    <recommendedName>
        <fullName evidence="2">Alpha/beta hydrolase fold-3 domain-containing protein</fullName>
    </recommendedName>
</protein>
<dbReference type="InterPro" id="IPR013094">
    <property type="entry name" value="AB_hydrolase_3"/>
</dbReference>
<dbReference type="Proteomes" id="UP001408789">
    <property type="component" value="Unassembled WGS sequence"/>
</dbReference>
<evidence type="ECO:0000313" key="4">
    <source>
        <dbReference type="Proteomes" id="UP001408789"/>
    </source>
</evidence>
<name>A0AAP0CUC5_9ASTR</name>
<evidence type="ECO:0000259" key="2">
    <source>
        <dbReference type="Pfam" id="PF07859"/>
    </source>
</evidence>
<dbReference type="Gene3D" id="3.40.50.1820">
    <property type="entry name" value="alpha/beta hydrolase"/>
    <property type="match status" value="1"/>
</dbReference>
<evidence type="ECO:0000313" key="3">
    <source>
        <dbReference type="EMBL" id="KAK9059498.1"/>
    </source>
</evidence>
<reference evidence="3 4" key="1">
    <citation type="submission" date="2024-04" db="EMBL/GenBank/DDBJ databases">
        <title>The reference genome of an endangered Asteraceae, Deinandra increscens subsp. villosa, native to the Central Coast of California.</title>
        <authorList>
            <person name="Guilliams M."/>
            <person name="Hasenstab-Lehman K."/>
            <person name="Meyer R."/>
            <person name="Mcevoy S."/>
        </authorList>
    </citation>
    <scope>NUCLEOTIDE SEQUENCE [LARGE SCALE GENOMIC DNA]</scope>
    <source>
        <tissue evidence="3">Leaf</tissue>
    </source>
</reference>
<feature type="domain" description="Alpha/beta hydrolase fold-3" evidence="2">
    <location>
        <begin position="88"/>
        <end position="310"/>
    </location>
</feature>
<dbReference type="PANTHER" id="PTHR23024">
    <property type="entry name" value="ARYLACETAMIDE DEACETYLASE"/>
    <property type="match status" value="1"/>
</dbReference>
<gene>
    <name evidence="3" type="ORF">SSX86_020200</name>
</gene>
<dbReference type="PANTHER" id="PTHR23024:SF24">
    <property type="entry name" value="ALPHA_BETA HYDROLASE FOLD-3 DOMAIN-CONTAINING PROTEIN"/>
    <property type="match status" value="1"/>
</dbReference>
<keyword evidence="4" id="KW-1185">Reference proteome</keyword>
<evidence type="ECO:0000256" key="1">
    <source>
        <dbReference type="ARBA" id="ARBA00010515"/>
    </source>
</evidence>
<dbReference type="Pfam" id="PF07859">
    <property type="entry name" value="Abhydrolase_3"/>
    <property type="match status" value="1"/>
</dbReference>
<comment type="caution">
    <text evidence="3">The sequence shown here is derived from an EMBL/GenBank/DDBJ whole genome shotgun (WGS) entry which is preliminary data.</text>
</comment>
<sequence length="344" mass="39511">MEEPPKSLSLPWKTRIKVWFLHTLIDQITRNDGTVNRRLLKLLLIRSPPSSKPINGVKSYDVVVDPTRNLWFRVFVPTQYAAEDLPVIVYFHGGGFIFSSPDVKLFDDVCRRFAGELPAVVVSVDYRLAPEHRHPAQHDDGLDVLKFLDVEGNREKWLPENVNISRCFIAGDSAGGHMAHFISQKASELNFQQLKVIGLVMIQPFFGGEERTNSEIKLNGTAPILSLRQTDWFWNAFVPLGEHYNRDHPLINVSGPNGLDISKMDFPPTMVVTGGFDILHDWQVKYYEWLKKSEKEAYLVEYPNMFHSFYLFPELSESDKFMSDVRDFIYKVSNKMSIKDARSG</sequence>
<comment type="similarity">
    <text evidence="1">Belongs to the 'GDXG' lipolytic enzyme family.</text>
</comment>
<proteinExistence type="inferred from homology"/>
<dbReference type="InterPro" id="IPR050466">
    <property type="entry name" value="Carboxylest/Gibb_receptor"/>
</dbReference>
<dbReference type="EMBL" id="JBCNJP010000020">
    <property type="protein sequence ID" value="KAK9059498.1"/>
    <property type="molecule type" value="Genomic_DNA"/>
</dbReference>
<dbReference type="InterPro" id="IPR029058">
    <property type="entry name" value="AB_hydrolase_fold"/>
</dbReference>
<dbReference type="SUPFAM" id="SSF53474">
    <property type="entry name" value="alpha/beta-Hydrolases"/>
    <property type="match status" value="1"/>
</dbReference>
<organism evidence="3 4">
    <name type="scientific">Deinandra increscens subsp. villosa</name>
    <dbReference type="NCBI Taxonomy" id="3103831"/>
    <lineage>
        <taxon>Eukaryota</taxon>
        <taxon>Viridiplantae</taxon>
        <taxon>Streptophyta</taxon>
        <taxon>Embryophyta</taxon>
        <taxon>Tracheophyta</taxon>
        <taxon>Spermatophyta</taxon>
        <taxon>Magnoliopsida</taxon>
        <taxon>eudicotyledons</taxon>
        <taxon>Gunneridae</taxon>
        <taxon>Pentapetalae</taxon>
        <taxon>asterids</taxon>
        <taxon>campanulids</taxon>
        <taxon>Asterales</taxon>
        <taxon>Asteraceae</taxon>
        <taxon>Asteroideae</taxon>
        <taxon>Heliantheae alliance</taxon>
        <taxon>Madieae</taxon>
        <taxon>Madiinae</taxon>
        <taxon>Deinandra</taxon>
    </lineage>
</organism>